<dbReference type="AlphaFoldDB" id="A0A2A9NAP7"/>
<dbReference type="Proteomes" id="UP000242287">
    <property type="component" value="Unassembled WGS sequence"/>
</dbReference>
<accession>A0A2A9NAP7</accession>
<gene>
    <name evidence="2" type="ORF">AMATHDRAFT_197681</name>
</gene>
<name>A0A2A9NAP7_9AGAR</name>
<organism evidence="2 3">
    <name type="scientific">Amanita thiersii Skay4041</name>
    <dbReference type="NCBI Taxonomy" id="703135"/>
    <lineage>
        <taxon>Eukaryota</taxon>
        <taxon>Fungi</taxon>
        <taxon>Dikarya</taxon>
        <taxon>Basidiomycota</taxon>
        <taxon>Agaricomycotina</taxon>
        <taxon>Agaricomycetes</taxon>
        <taxon>Agaricomycetidae</taxon>
        <taxon>Agaricales</taxon>
        <taxon>Pluteineae</taxon>
        <taxon>Amanitaceae</taxon>
        <taxon>Amanita</taxon>
    </lineage>
</organism>
<sequence>MPDARQALSSDDSLRDIFSGVPDQHCVHILIEVPGRAQLRNLSFNGEIDQCLQYLADNLEAPADMAKFENLFPMYKDILKKNRIVCHRPSTVLVPPISLLHEVFTNFEVDMQNLKPTKEDLIFADELGFAMSKFYPFEKPRVQKFHEVFQEFGGMNLATTTIDNSRIESDGGHQYYALKLILTEAKNELGKTNDAFIQLMIYYVRHVIFARQKTEKLRQTSLPCILLFYNGPFLGVAGALLTTSVHCEVIAVLSLLWNDSEPLNNTRFMLARTLGSIKKAVNELKDRHPDGEPKPSELRSNDCPYITRYRCDGEEHQFTYDELQPESFASHLIFAAKTGERRISVKFVREYSDETHKFWEERKRAPKLIAIDRTSLLGWLIVITEYPQGFEYWTKPPPEDVLNDLKALIKEFEAHGFVPGDICADNLLIGKERGSNKLVFNLMDFDWSGKVGSKHHISCGEKSFIRAKKAGPYRPMTFTYHKAKREEDWKNGKMPTKLDSGDEAKNFGLSDLNEEVQSAEPSEFGEETEYPEPSEWEEEANNSDGGSSSD</sequence>
<evidence type="ECO:0000313" key="2">
    <source>
        <dbReference type="EMBL" id="PFH47699.1"/>
    </source>
</evidence>
<feature type="compositionally biased region" description="Acidic residues" evidence="1">
    <location>
        <begin position="523"/>
        <end position="541"/>
    </location>
</feature>
<feature type="region of interest" description="Disordered" evidence="1">
    <location>
        <begin position="491"/>
        <end position="550"/>
    </location>
</feature>
<protein>
    <recommendedName>
        <fullName evidence="4">Protein kinase domain-containing protein</fullName>
    </recommendedName>
</protein>
<proteinExistence type="predicted"/>
<dbReference type="EMBL" id="KZ302097">
    <property type="protein sequence ID" value="PFH47699.1"/>
    <property type="molecule type" value="Genomic_DNA"/>
</dbReference>
<evidence type="ECO:0000256" key="1">
    <source>
        <dbReference type="SAM" id="MobiDB-lite"/>
    </source>
</evidence>
<reference evidence="2 3" key="1">
    <citation type="submission" date="2014-02" db="EMBL/GenBank/DDBJ databases">
        <title>Transposable element dynamics among asymbiotic and ectomycorrhizal Amanita fungi.</title>
        <authorList>
            <consortium name="DOE Joint Genome Institute"/>
            <person name="Hess J."/>
            <person name="Skrede I."/>
            <person name="Wolfe B."/>
            <person name="LaButti K."/>
            <person name="Ohm R.A."/>
            <person name="Grigoriev I.V."/>
            <person name="Pringle A."/>
        </authorList>
    </citation>
    <scope>NUCLEOTIDE SEQUENCE [LARGE SCALE GENOMIC DNA]</scope>
    <source>
        <strain evidence="2 3">SKay4041</strain>
    </source>
</reference>
<dbReference type="OrthoDB" id="4062651at2759"/>
<keyword evidence="3" id="KW-1185">Reference proteome</keyword>
<evidence type="ECO:0008006" key="4">
    <source>
        <dbReference type="Google" id="ProtNLM"/>
    </source>
</evidence>
<evidence type="ECO:0000313" key="3">
    <source>
        <dbReference type="Proteomes" id="UP000242287"/>
    </source>
</evidence>